<feature type="compositionally biased region" description="Basic and acidic residues" evidence="1">
    <location>
        <begin position="789"/>
        <end position="800"/>
    </location>
</feature>
<feature type="region of interest" description="Disordered" evidence="1">
    <location>
        <begin position="623"/>
        <end position="683"/>
    </location>
</feature>
<feature type="compositionally biased region" description="Basic and acidic residues" evidence="1">
    <location>
        <begin position="657"/>
        <end position="666"/>
    </location>
</feature>
<feature type="chain" id="PRO_5047540766" description="TrbL/VirB6 plasmid conjugal transfer protein" evidence="3">
    <location>
        <begin position="33"/>
        <end position="866"/>
    </location>
</feature>
<gene>
    <name evidence="4" type="ORF">ACFQVC_32845</name>
</gene>
<sequence length="866" mass="91334">MRRLDRSNVRTLGTLALLTLVFLVVNTSVAQAADSGSGDFLSPLNVDTSEGAPVNGYALTADGGSIVAFTSQACAMALAGLFTLVQVLVGLACWALEFAFRFPLLKLLADPAQEASDAYENAIVDTLGVKGLMLTWAFVFGLILFVRGKPGKGLGEIALTLLIAAFAASAFVRPDYLLSTDGPLAKSQRAAAEVSQQTSDSYDWGGSAVLDDDARCAGMHGRALEQCLKKWDAQPVEAHAVAKPIQDATTNALIVKPYMLLQYGRTLDPHRAADRKAYAVHLKWVSGGYSPGKNKDKGDDPCDLIDGPAKQYCENGKAGAGGALPDLTPGDALLDTARPVVDEDDQQFAALLKDLEKSGEVGTACAAYAKKPTWWRVAGAALLLIAALLICAILLASTVVLLGTQAADAGAAAGGVIAFVWGMLPGPNRAAVWKWLALFAVSIAVMFGVSMFLPIFGMAIDAVLTDGPDLAAERLLMLDVLAFMGLVFHRWMLAKITNFGRTMAIRMRFAKVGGTHLPGDTSEIGAALAMHSGAGYGSFALGGGLRGLIGAGGFGLGTRHRLFGHLAAMADGAGMPVDTQRMLGDGMAEAARGLAPLGLAAAGARLGLRGAWGLAVGKRPDDAKLEKWRKPTAGGDTGTGAPNSPDVASPFAYRRGGPADRYRDSDGTIANRNSGQLLHDQNTDPTLLSTRAHNHLVRLRGYRILHRTGRTAYNTTYGLPATVRSGARASSQYSQDARQQLRVWGNTVREDGRQWQPVGHGIAAGARGIRRGVDHAGQRLDVAARVHGPDAARRARESARDSAVTAGLVFGGTGPPTTATGGRTTHSRPEDARTANRRRILDALMQAQRASMDPPPRWGRRDGDEE</sequence>
<feature type="transmembrane region" description="Helical" evidence="2">
    <location>
        <begin position="127"/>
        <end position="147"/>
    </location>
</feature>
<keyword evidence="2" id="KW-1133">Transmembrane helix</keyword>
<organism evidence="4 5">
    <name type="scientific">Streptomyces monticola</name>
    <dbReference type="NCBI Taxonomy" id="2666263"/>
    <lineage>
        <taxon>Bacteria</taxon>
        <taxon>Bacillati</taxon>
        <taxon>Actinomycetota</taxon>
        <taxon>Actinomycetes</taxon>
        <taxon>Kitasatosporales</taxon>
        <taxon>Streptomycetaceae</taxon>
        <taxon>Streptomyces</taxon>
    </lineage>
</organism>
<keyword evidence="5" id="KW-1185">Reference proteome</keyword>
<feature type="transmembrane region" description="Helical" evidence="2">
    <location>
        <begin position="475"/>
        <end position="493"/>
    </location>
</feature>
<evidence type="ECO:0000256" key="2">
    <source>
        <dbReference type="SAM" id="Phobius"/>
    </source>
</evidence>
<proteinExistence type="predicted"/>
<dbReference type="RefSeq" id="WP_381837472.1">
    <property type="nucleotide sequence ID" value="NZ_JBHTCF010000018.1"/>
</dbReference>
<reference evidence="5" key="1">
    <citation type="journal article" date="2019" name="Int. J. Syst. Evol. Microbiol.">
        <title>The Global Catalogue of Microorganisms (GCM) 10K type strain sequencing project: providing services to taxonomists for standard genome sequencing and annotation.</title>
        <authorList>
            <consortium name="The Broad Institute Genomics Platform"/>
            <consortium name="The Broad Institute Genome Sequencing Center for Infectious Disease"/>
            <person name="Wu L."/>
            <person name="Ma J."/>
        </authorList>
    </citation>
    <scope>NUCLEOTIDE SEQUENCE [LARGE SCALE GENOMIC DNA]</scope>
    <source>
        <strain evidence="5">SYNS20</strain>
    </source>
</reference>
<feature type="region of interest" description="Disordered" evidence="1">
    <location>
        <begin position="789"/>
        <end position="866"/>
    </location>
</feature>
<keyword evidence="2" id="KW-0812">Transmembrane</keyword>
<feature type="signal peptide" evidence="3">
    <location>
        <begin position="1"/>
        <end position="32"/>
    </location>
</feature>
<evidence type="ECO:0000313" key="4">
    <source>
        <dbReference type="EMBL" id="MFC7308982.1"/>
    </source>
</evidence>
<evidence type="ECO:0000256" key="1">
    <source>
        <dbReference type="SAM" id="MobiDB-lite"/>
    </source>
</evidence>
<dbReference type="Proteomes" id="UP001596523">
    <property type="component" value="Unassembled WGS sequence"/>
</dbReference>
<accession>A0ABW2JSZ4</accession>
<protein>
    <recommendedName>
        <fullName evidence="6">TrbL/VirB6 plasmid conjugal transfer protein</fullName>
    </recommendedName>
</protein>
<evidence type="ECO:0000313" key="5">
    <source>
        <dbReference type="Proteomes" id="UP001596523"/>
    </source>
</evidence>
<feature type="transmembrane region" description="Helical" evidence="2">
    <location>
        <begin position="377"/>
        <end position="400"/>
    </location>
</feature>
<keyword evidence="3" id="KW-0732">Signal</keyword>
<feature type="transmembrane region" description="Helical" evidence="2">
    <location>
        <begin position="406"/>
        <end position="424"/>
    </location>
</feature>
<evidence type="ECO:0000256" key="3">
    <source>
        <dbReference type="SAM" id="SignalP"/>
    </source>
</evidence>
<feature type="compositionally biased region" description="Low complexity" evidence="1">
    <location>
        <begin position="815"/>
        <end position="824"/>
    </location>
</feature>
<keyword evidence="2" id="KW-0472">Membrane</keyword>
<feature type="transmembrane region" description="Helical" evidence="2">
    <location>
        <begin position="75"/>
        <end position="96"/>
    </location>
</feature>
<evidence type="ECO:0008006" key="6">
    <source>
        <dbReference type="Google" id="ProtNLM"/>
    </source>
</evidence>
<feature type="compositionally biased region" description="Polar residues" evidence="1">
    <location>
        <begin position="668"/>
        <end position="683"/>
    </location>
</feature>
<comment type="caution">
    <text evidence="4">The sequence shown here is derived from an EMBL/GenBank/DDBJ whole genome shotgun (WGS) entry which is preliminary data.</text>
</comment>
<feature type="transmembrane region" description="Helical" evidence="2">
    <location>
        <begin position="153"/>
        <end position="172"/>
    </location>
</feature>
<feature type="transmembrane region" description="Helical" evidence="2">
    <location>
        <begin position="436"/>
        <end position="460"/>
    </location>
</feature>
<name>A0ABW2JSZ4_9ACTN</name>
<dbReference type="EMBL" id="JBHTCF010000018">
    <property type="protein sequence ID" value="MFC7308982.1"/>
    <property type="molecule type" value="Genomic_DNA"/>
</dbReference>